<keyword evidence="2" id="KW-1185">Reference proteome</keyword>
<evidence type="ECO:0000313" key="1">
    <source>
        <dbReference type="EMBL" id="KHN85197.1"/>
    </source>
</evidence>
<gene>
    <name evidence="1" type="ORF">Tcan_04174</name>
</gene>
<protein>
    <submittedName>
        <fullName evidence="1">Uncharacterized protein</fullName>
    </submittedName>
</protein>
<name>A0A0B2VV22_TOXCA</name>
<dbReference type="AlphaFoldDB" id="A0A0B2VV22"/>
<dbReference type="EMBL" id="JPKZ01000843">
    <property type="protein sequence ID" value="KHN85197.1"/>
    <property type="molecule type" value="Genomic_DNA"/>
</dbReference>
<accession>A0A0B2VV22</accession>
<proteinExistence type="predicted"/>
<comment type="caution">
    <text evidence="1">The sequence shown here is derived from an EMBL/GenBank/DDBJ whole genome shotgun (WGS) entry which is preliminary data.</text>
</comment>
<dbReference type="Proteomes" id="UP000031036">
    <property type="component" value="Unassembled WGS sequence"/>
</dbReference>
<organism evidence="1 2">
    <name type="scientific">Toxocara canis</name>
    <name type="common">Canine roundworm</name>
    <dbReference type="NCBI Taxonomy" id="6265"/>
    <lineage>
        <taxon>Eukaryota</taxon>
        <taxon>Metazoa</taxon>
        <taxon>Ecdysozoa</taxon>
        <taxon>Nematoda</taxon>
        <taxon>Chromadorea</taxon>
        <taxon>Rhabditida</taxon>
        <taxon>Spirurina</taxon>
        <taxon>Ascaridomorpha</taxon>
        <taxon>Ascaridoidea</taxon>
        <taxon>Toxocaridae</taxon>
        <taxon>Toxocara</taxon>
    </lineage>
</organism>
<evidence type="ECO:0000313" key="2">
    <source>
        <dbReference type="Proteomes" id="UP000031036"/>
    </source>
</evidence>
<sequence>MNGAINPCLYLTLNNSMRKAARSLIIYSMTKVHLIHATKTAVKNVSSTKRNVSTQPVCVLG</sequence>
<reference evidence="1 2" key="1">
    <citation type="submission" date="2014-11" db="EMBL/GenBank/DDBJ databases">
        <title>Genetic blueprint of the zoonotic pathogen Toxocara canis.</title>
        <authorList>
            <person name="Zhu X.-Q."/>
            <person name="Korhonen P.K."/>
            <person name="Cai H."/>
            <person name="Young N.D."/>
            <person name="Nejsum P."/>
            <person name="von Samson-Himmelstjerna G."/>
            <person name="Boag P.R."/>
            <person name="Tan P."/>
            <person name="Li Q."/>
            <person name="Min J."/>
            <person name="Yang Y."/>
            <person name="Wang X."/>
            <person name="Fang X."/>
            <person name="Hall R.S."/>
            <person name="Hofmann A."/>
            <person name="Sternberg P.W."/>
            <person name="Jex A.R."/>
            <person name="Gasser R.B."/>
        </authorList>
    </citation>
    <scope>NUCLEOTIDE SEQUENCE [LARGE SCALE GENOMIC DNA]</scope>
    <source>
        <strain evidence="1">PN_DK_2014</strain>
    </source>
</reference>